<dbReference type="EMBL" id="NGJK01000093">
    <property type="protein sequence ID" value="RAP02407.1"/>
    <property type="molecule type" value="Genomic_DNA"/>
</dbReference>
<evidence type="ECO:0000259" key="1">
    <source>
        <dbReference type="Pfam" id="PF22090"/>
    </source>
</evidence>
<dbReference type="CDD" id="cd11714">
    <property type="entry name" value="GINS_A_archaea"/>
    <property type="match status" value="1"/>
</dbReference>
<organism evidence="2 3">
    <name type="scientific">Methanosphaera stadtmanae</name>
    <dbReference type="NCBI Taxonomy" id="2317"/>
    <lineage>
        <taxon>Archaea</taxon>
        <taxon>Methanobacteriati</taxon>
        <taxon>Methanobacteriota</taxon>
        <taxon>Methanomada group</taxon>
        <taxon>Methanobacteria</taxon>
        <taxon>Methanobacteriales</taxon>
        <taxon>Methanobacteriaceae</taxon>
        <taxon>Methanosphaera</taxon>
    </lineage>
</organism>
<gene>
    <name evidence="2" type="ORF">CA615_07665</name>
</gene>
<evidence type="ECO:0000313" key="2">
    <source>
        <dbReference type="EMBL" id="RAP02407.1"/>
    </source>
</evidence>
<dbReference type="Proteomes" id="UP000248557">
    <property type="component" value="Unassembled WGS sequence"/>
</dbReference>
<feature type="domain" description="Gins51 C-terminal" evidence="1">
    <location>
        <begin position="274"/>
        <end position="316"/>
    </location>
</feature>
<evidence type="ECO:0000313" key="3">
    <source>
        <dbReference type="Proteomes" id="UP000248557"/>
    </source>
</evidence>
<protein>
    <recommendedName>
        <fullName evidence="1">Gins51 C-terminal domain-containing protein</fullName>
    </recommendedName>
</protein>
<accession>A0A328Q2B5</accession>
<dbReference type="RefSeq" id="WP_112149774.1">
    <property type="nucleotide sequence ID" value="NZ_CATZNA010000046.1"/>
</dbReference>
<dbReference type="AlphaFoldDB" id="A0A328Q2B5"/>
<proteinExistence type="predicted"/>
<reference evidence="2 3" key="1">
    <citation type="submission" date="2017-05" db="EMBL/GenBank/DDBJ databases">
        <title>Host range expansion of the Methanosphaera genus to humans and monogastric animals involves recent and extensive reduction in genome content.</title>
        <authorList>
            <person name="Hoedt E.C."/>
            <person name="Volmer J.G."/>
            <person name="Parks D.H."/>
            <person name="Rosewarne C.P."/>
            <person name="Denman S.E."/>
            <person name="Mcsweeney C.S."/>
            <person name="O Cuiv P."/>
            <person name="Hugenholtz P."/>
            <person name="Tyson G.W."/>
            <person name="Morrison M."/>
        </authorList>
    </citation>
    <scope>NUCLEOTIDE SEQUENCE [LARGE SCALE GENOMIC DNA]</scope>
    <source>
        <strain evidence="2 3">PA5</strain>
    </source>
</reference>
<dbReference type="Gene3D" id="3.40.5.50">
    <property type="match status" value="1"/>
</dbReference>
<dbReference type="Pfam" id="PF22090">
    <property type="entry name" value="Gins51_C"/>
    <property type="match status" value="1"/>
</dbReference>
<name>A0A328Q2B5_9EURY</name>
<comment type="caution">
    <text evidence="2">The sequence shown here is derived from an EMBL/GenBank/DDBJ whole genome shotgun (WGS) entry which is preliminary data.</text>
</comment>
<dbReference type="InterPro" id="IPR054314">
    <property type="entry name" value="Gins51_C"/>
</dbReference>
<sequence>MNDFFRKLRDIQKKERTDGPLSEIDDSFYDDASNYLQSLLKVVDDNPLSLEAYQLRDAQRITIEICERREAKIISSAISNVQKAHDIFKGHNKNSELYEVIPYNVTPEEEKLYKDVVNTIISHRENLMEEIIPHRNSETKIGFKPNEVSKEIKEEFTKVDRPIHHEHIMEVEKQPPAPKLDESQIAMMYGKAPDELLFDENNNPIKEVKQKKTDITTPFTPPKPPVEDTVVLQNNQSKPNIDDKSNQTEEDLVVPDEILNDEVDDTVIYNSEELVEFKEDICTDILDENEKTYGPFENKDMVLLPKSIVKILNHRNVINIIK</sequence>